<evidence type="ECO:0000259" key="3">
    <source>
        <dbReference type="Pfam" id="PF14690"/>
    </source>
</evidence>
<dbReference type="eggNOG" id="COG3464">
    <property type="taxonomic scope" value="Bacteria"/>
</dbReference>
<gene>
    <name evidence="4" type="ORF">HMPREF9429_01083</name>
</gene>
<feature type="compositionally biased region" description="Basic and acidic residues" evidence="1">
    <location>
        <begin position="251"/>
        <end position="261"/>
    </location>
</feature>
<dbReference type="Pfam" id="PF01610">
    <property type="entry name" value="DDE_Tnp_ISL3"/>
    <property type="match status" value="1"/>
</dbReference>
<evidence type="ECO:0000259" key="2">
    <source>
        <dbReference type="Pfam" id="PF01610"/>
    </source>
</evidence>
<dbReference type="EMBL" id="AECS01000037">
    <property type="protein sequence ID" value="EFQ03900.1"/>
    <property type="molecule type" value="Genomic_DNA"/>
</dbReference>
<evidence type="ECO:0000313" key="4">
    <source>
        <dbReference type="EMBL" id="EFQ03900.1"/>
    </source>
</evidence>
<dbReference type="AlphaFoldDB" id="E2ZCX9"/>
<comment type="caution">
    <text evidence="4">The sequence shown here is derived from an EMBL/GenBank/DDBJ whole genome shotgun (WGS) entry which is preliminary data.</text>
</comment>
<proteinExistence type="predicted"/>
<dbReference type="PANTHER" id="PTHR33498">
    <property type="entry name" value="TRANSPOSASE FOR INSERTION SEQUENCE ELEMENT IS1557"/>
    <property type="match status" value="1"/>
</dbReference>
<accession>E2ZCX9</accession>
<feature type="domain" description="Transposase IS204/IS1001/IS1096/IS1165 zinc-finger" evidence="3">
    <location>
        <begin position="38"/>
        <end position="83"/>
    </location>
</feature>
<dbReference type="Pfam" id="PF14690">
    <property type="entry name" value="Zn_ribbon_ISL3"/>
    <property type="match status" value="1"/>
</dbReference>
<dbReference type="Proteomes" id="UP000003195">
    <property type="component" value="Unassembled WGS sequence"/>
</dbReference>
<feature type="region of interest" description="Disordered" evidence="1">
    <location>
        <begin position="251"/>
        <end position="272"/>
    </location>
</feature>
<dbReference type="PANTHER" id="PTHR33498:SF1">
    <property type="entry name" value="TRANSPOSASE FOR INSERTION SEQUENCE ELEMENT IS1557"/>
    <property type="match status" value="1"/>
</dbReference>
<keyword evidence="5" id="KW-1185">Reference proteome</keyword>
<reference evidence="4 5" key="1">
    <citation type="submission" date="2010-08" db="EMBL/GenBank/DDBJ databases">
        <authorList>
            <person name="Weinstock G."/>
            <person name="Sodergren E."/>
            <person name="Clifton S."/>
            <person name="Fulton L."/>
            <person name="Fulton B."/>
            <person name="Courtney L."/>
            <person name="Fronick C."/>
            <person name="Harrison M."/>
            <person name="Strong C."/>
            <person name="Farmer C."/>
            <person name="Delahaunty K."/>
            <person name="Markovic C."/>
            <person name="Hall O."/>
            <person name="Minx P."/>
            <person name="Tomlinson C."/>
            <person name="Mitreva M."/>
            <person name="Hou S."/>
            <person name="Chen J."/>
            <person name="Wollam A."/>
            <person name="Pepin K.H."/>
            <person name="Johnson M."/>
            <person name="Bhonagiri V."/>
            <person name="Zhang X."/>
            <person name="Suruliraj S."/>
            <person name="Warren W."/>
            <person name="Chinwalla A."/>
            <person name="Mardis E.R."/>
            <person name="Wilson R.K."/>
        </authorList>
    </citation>
    <scope>NUCLEOTIDE SEQUENCE [LARGE SCALE GENOMIC DNA]</scope>
    <source>
        <strain evidence="4 5">F0359</strain>
    </source>
</reference>
<dbReference type="InterPro" id="IPR029261">
    <property type="entry name" value="Transposase_Znf"/>
</dbReference>
<evidence type="ECO:0000256" key="1">
    <source>
        <dbReference type="SAM" id="MobiDB-lite"/>
    </source>
</evidence>
<organism evidence="4 5">
    <name type="scientific">Megasphaera micronuciformis F0359</name>
    <dbReference type="NCBI Taxonomy" id="706434"/>
    <lineage>
        <taxon>Bacteria</taxon>
        <taxon>Bacillati</taxon>
        <taxon>Bacillota</taxon>
        <taxon>Negativicutes</taxon>
        <taxon>Veillonellales</taxon>
        <taxon>Veillonellaceae</taxon>
        <taxon>Megasphaera</taxon>
    </lineage>
</organism>
<evidence type="ECO:0000313" key="5">
    <source>
        <dbReference type="Proteomes" id="UP000003195"/>
    </source>
</evidence>
<feature type="domain" description="Transposase IS204/IS1001/IS1096/IS1165 DDE" evidence="2">
    <location>
        <begin position="151"/>
        <end position="240"/>
    </location>
</feature>
<name>E2ZCX9_9FIRM</name>
<dbReference type="InterPro" id="IPR002560">
    <property type="entry name" value="Transposase_DDE"/>
</dbReference>
<dbReference type="InterPro" id="IPR047951">
    <property type="entry name" value="Transpos_ISL3"/>
</dbReference>
<protein>
    <submittedName>
        <fullName evidence="4">Transposase</fullName>
    </submittedName>
</protein>
<sequence length="272" mass="31513">MPTIDYIQPFFNIKGECITHSYQKDNSLVYEVILPVTEHTCPYCGHTTKYIKDYRVRTINLGSIHGLHICAKYKQRRYSCPQCTHSFSEKNPFIQRYKQLGMTTISEIFRLLHGGLNYTTIVRACHVSVTTVIRYCSLISISRPKELPTVLGIDEFRGNAAGQKYRVILTDPDSHHVIDILSKKYTNALCRYFAAYSRKTRQTVRFIVVDISPNLVLLWNPCFPMPILCDRYPVCRCWKTRTKEAGTLFSHAKEQQKKPYEAPRPPNGCRSY</sequence>
<dbReference type="HOGENOM" id="CLU_041900_6_3_9"/>